<protein>
    <submittedName>
        <fullName evidence="3">Uncharacterized protein</fullName>
    </submittedName>
</protein>
<sequence length="318" mass="34287">MSNGTQASFQSPRTLTLEQSSDGVVVTPPPPAAELPASAPSNALQMSGVEAANSANSSVSSLPHLEEQPASPEVSHNNPQPLEEKPAPAASGDRGEPIDENLASLIRAEHIAANKGWRNQYGSWGDREYQKAEDGWGNAVSSPKIVSLTSGRSWTDTGDDAVFRWRTKGSSGKPSHRHIILYARHDLGASLNPMGDRKPLAMSEATSDKWARTLVIQSLPEARYAGIPPPDFTLAEVLGRLAEVDSDVATAKQTVADNLSRIEKIRAEQEPLRATLRALDNERSALLRDNEEAEKTLQELADVQADLKDLESLALAFC</sequence>
<organism evidence="3 4">
    <name type="scientific">Marasmius tenuissimus</name>
    <dbReference type="NCBI Taxonomy" id="585030"/>
    <lineage>
        <taxon>Eukaryota</taxon>
        <taxon>Fungi</taxon>
        <taxon>Dikarya</taxon>
        <taxon>Basidiomycota</taxon>
        <taxon>Agaricomycotina</taxon>
        <taxon>Agaricomycetes</taxon>
        <taxon>Agaricomycetidae</taxon>
        <taxon>Agaricales</taxon>
        <taxon>Marasmiineae</taxon>
        <taxon>Marasmiaceae</taxon>
        <taxon>Marasmius</taxon>
    </lineage>
</organism>
<gene>
    <name evidence="3" type="ORF">AAF712_011641</name>
</gene>
<keyword evidence="4" id="KW-1185">Reference proteome</keyword>
<evidence type="ECO:0000313" key="4">
    <source>
        <dbReference type="Proteomes" id="UP001437256"/>
    </source>
</evidence>
<feature type="compositionally biased region" description="Low complexity" evidence="2">
    <location>
        <begin position="34"/>
        <end position="44"/>
    </location>
</feature>
<comment type="caution">
    <text evidence="3">The sequence shown here is derived from an EMBL/GenBank/DDBJ whole genome shotgun (WGS) entry which is preliminary data.</text>
</comment>
<feature type="compositionally biased region" description="Polar residues" evidence="2">
    <location>
        <begin position="1"/>
        <end position="22"/>
    </location>
</feature>
<accession>A0ABR2ZJJ0</accession>
<feature type="compositionally biased region" description="Low complexity" evidence="2">
    <location>
        <begin position="51"/>
        <end position="61"/>
    </location>
</feature>
<keyword evidence="1" id="KW-0175">Coiled coil</keyword>
<proteinExistence type="predicted"/>
<feature type="coiled-coil region" evidence="1">
    <location>
        <begin position="276"/>
        <end position="313"/>
    </location>
</feature>
<dbReference type="Proteomes" id="UP001437256">
    <property type="component" value="Unassembled WGS sequence"/>
</dbReference>
<name>A0ABR2ZJJ0_9AGAR</name>
<evidence type="ECO:0000256" key="2">
    <source>
        <dbReference type="SAM" id="MobiDB-lite"/>
    </source>
</evidence>
<evidence type="ECO:0000256" key="1">
    <source>
        <dbReference type="SAM" id="Coils"/>
    </source>
</evidence>
<reference evidence="3 4" key="1">
    <citation type="submission" date="2024-05" db="EMBL/GenBank/DDBJ databases">
        <title>A draft genome resource for the thread blight pathogen Marasmius tenuissimus strain MS-2.</title>
        <authorList>
            <person name="Yulfo-Soto G.E."/>
            <person name="Baruah I.K."/>
            <person name="Amoako-Attah I."/>
            <person name="Bukari Y."/>
            <person name="Meinhardt L.W."/>
            <person name="Bailey B.A."/>
            <person name="Cohen S.P."/>
        </authorList>
    </citation>
    <scope>NUCLEOTIDE SEQUENCE [LARGE SCALE GENOMIC DNA]</scope>
    <source>
        <strain evidence="3 4">MS-2</strain>
    </source>
</reference>
<evidence type="ECO:0000313" key="3">
    <source>
        <dbReference type="EMBL" id="KAL0061498.1"/>
    </source>
</evidence>
<feature type="region of interest" description="Disordered" evidence="2">
    <location>
        <begin position="1"/>
        <end position="97"/>
    </location>
</feature>
<dbReference type="EMBL" id="JBBXMP010000133">
    <property type="protein sequence ID" value="KAL0061498.1"/>
    <property type="molecule type" value="Genomic_DNA"/>
</dbReference>